<dbReference type="Proteomes" id="UP000304148">
    <property type="component" value="Chromosome"/>
</dbReference>
<dbReference type="AlphaFoldDB" id="A0A383R4E4"/>
<proteinExistence type="predicted"/>
<evidence type="ECO:0000313" key="2">
    <source>
        <dbReference type="Proteomes" id="UP000304148"/>
    </source>
</evidence>
<name>A0A383R4E4_PAEAL</name>
<sequence>MICLKILKDFIRNMFISSYIEKKVRGRGEIMTKNVWKANQVISIETKLKDEGRQNNVYVLVKPNC</sequence>
<protein>
    <submittedName>
        <fullName evidence="1">Uncharacterized protein</fullName>
    </submittedName>
</protein>
<reference evidence="2" key="1">
    <citation type="submission" date="2018-08" db="EMBL/GenBank/DDBJ databases">
        <authorList>
            <person name="Chevrot R."/>
        </authorList>
    </citation>
    <scope>NUCLEOTIDE SEQUENCE [LARGE SCALE GENOMIC DNA]</scope>
</reference>
<organism evidence="1 2">
    <name type="scientific">Paenibacillus alvei</name>
    <name type="common">Bacillus alvei</name>
    <dbReference type="NCBI Taxonomy" id="44250"/>
    <lineage>
        <taxon>Bacteria</taxon>
        <taxon>Bacillati</taxon>
        <taxon>Bacillota</taxon>
        <taxon>Bacilli</taxon>
        <taxon>Bacillales</taxon>
        <taxon>Paenibacillaceae</taxon>
        <taxon>Paenibacillus</taxon>
    </lineage>
</organism>
<dbReference type="EMBL" id="LS992241">
    <property type="protein sequence ID" value="SYX81693.1"/>
    <property type="molecule type" value="Genomic_DNA"/>
</dbReference>
<gene>
    <name evidence="1" type="ORF">PBLR_10112</name>
</gene>
<accession>A0A383R4E4</accession>
<evidence type="ECO:0000313" key="1">
    <source>
        <dbReference type="EMBL" id="SYX81693.1"/>
    </source>
</evidence>